<evidence type="ECO:0000313" key="3">
    <source>
        <dbReference type="Proteomes" id="UP000681720"/>
    </source>
</evidence>
<protein>
    <submittedName>
        <fullName evidence="2">Uncharacterized protein</fullName>
    </submittedName>
</protein>
<evidence type="ECO:0000313" key="1">
    <source>
        <dbReference type="EMBL" id="CAF4427895.1"/>
    </source>
</evidence>
<gene>
    <name evidence="1" type="ORF">GIL414_LOCUS31398</name>
    <name evidence="2" type="ORF">GIL414_LOCUS31440</name>
</gene>
<accession>A0A8S2W879</accession>
<dbReference type="Gene3D" id="2.60.490.10">
    <property type="entry name" value="atp-gated p2x4 ion channel domain"/>
    <property type="match status" value="1"/>
</dbReference>
<dbReference type="Proteomes" id="UP000681720">
    <property type="component" value="Unassembled WGS sequence"/>
</dbReference>
<organism evidence="2 3">
    <name type="scientific">Rotaria magnacalcarata</name>
    <dbReference type="NCBI Taxonomy" id="392030"/>
    <lineage>
        <taxon>Eukaryota</taxon>
        <taxon>Metazoa</taxon>
        <taxon>Spiralia</taxon>
        <taxon>Gnathifera</taxon>
        <taxon>Rotifera</taxon>
        <taxon>Eurotatoria</taxon>
        <taxon>Bdelloidea</taxon>
        <taxon>Philodinida</taxon>
        <taxon>Philodinidae</taxon>
        <taxon>Rotaria</taxon>
    </lineage>
</organism>
<dbReference type="AlphaFoldDB" id="A0A8S2W879"/>
<sequence length="52" mass="5811">ENNAFFIATRQIITFDQEEGVCPSALDDKLFCNSTQLDACPKDKQTPNTFGK</sequence>
<dbReference type="InterPro" id="IPR027309">
    <property type="entry name" value="P2X_extracellular_dom_sf"/>
</dbReference>
<dbReference type="EMBL" id="CAJOBJ010063574">
    <property type="protein sequence ID" value="CAF4428823.1"/>
    <property type="molecule type" value="Genomic_DNA"/>
</dbReference>
<evidence type="ECO:0000313" key="2">
    <source>
        <dbReference type="EMBL" id="CAF4428823.1"/>
    </source>
</evidence>
<name>A0A8S2W879_9BILA</name>
<comment type="caution">
    <text evidence="2">The sequence shown here is derived from an EMBL/GenBank/DDBJ whole genome shotgun (WGS) entry which is preliminary data.</text>
</comment>
<feature type="non-terminal residue" evidence="2">
    <location>
        <position position="1"/>
    </location>
</feature>
<reference evidence="2" key="1">
    <citation type="submission" date="2021-02" db="EMBL/GenBank/DDBJ databases">
        <authorList>
            <person name="Nowell W R."/>
        </authorList>
    </citation>
    <scope>NUCLEOTIDE SEQUENCE</scope>
</reference>
<proteinExistence type="predicted"/>
<dbReference type="EMBL" id="CAJOBJ010063400">
    <property type="protein sequence ID" value="CAF4427895.1"/>
    <property type="molecule type" value="Genomic_DNA"/>
</dbReference>